<dbReference type="Proteomes" id="UP000617634">
    <property type="component" value="Unassembled WGS sequence"/>
</dbReference>
<feature type="transmembrane region" description="Helical" evidence="2">
    <location>
        <begin position="89"/>
        <end position="107"/>
    </location>
</feature>
<evidence type="ECO:0000313" key="4">
    <source>
        <dbReference type="Proteomes" id="UP000617634"/>
    </source>
</evidence>
<feature type="transmembrane region" description="Helical" evidence="2">
    <location>
        <begin position="36"/>
        <end position="54"/>
    </location>
</feature>
<keyword evidence="4" id="KW-1185">Reference proteome</keyword>
<feature type="region of interest" description="Disordered" evidence="1">
    <location>
        <begin position="1"/>
        <end position="24"/>
    </location>
</feature>
<feature type="transmembrane region" description="Helical" evidence="2">
    <location>
        <begin position="113"/>
        <end position="139"/>
    </location>
</feature>
<dbReference type="AlphaFoldDB" id="A0A931HCK4"/>
<dbReference type="EMBL" id="JADZGI010000001">
    <property type="protein sequence ID" value="MBH0112993.1"/>
    <property type="molecule type" value="Genomic_DNA"/>
</dbReference>
<proteinExistence type="predicted"/>
<keyword evidence="2" id="KW-1133">Transmembrane helix</keyword>
<evidence type="ECO:0000313" key="3">
    <source>
        <dbReference type="EMBL" id="MBH0112993.1"/>
    </source>
</evidence>
<accession>A0A931HCK4</accession>
<keyword evidence="2" id="KW-0812">Transmembrane</keyword>
<feature type="transmembrane region" description="Helical" evidence="2">
    <location>
        <begin position="60"/>
        <end position="77"/>
    </location>
</feature>
<organism evidence="3 4">
    <name type="scientific">Novosphingobium aureum</name>
    <dbReference type="NCBI Taxonomy" id="2792964"/>
    <lineage>
        <taxon>Bacteria</taxon>
        <taxon>Pseudomonadati</taxon>
        <taxon>Pseudomonadota</taxon>
        <taxon>Alphaproteobacteria</taxon>
        <taxon>Sphingomonadales</taxon>
        <taxon>Sphingomonadaceae</taxon>
        <taxon>Novosphingobium</taxon>
    </lineage>
</organism>
<name>A0A931HCK4_9SPHN</name>
<evidence type="ECO:0000256" key="2">
    <source>
        <dbReference type="SAM" id="Phobius"/>
    </source>
</evidence>
<reference evidence="3" key="1">
    <citation type="submission" date="2020-11" db="EMBL/GenBank/DDBJ databases">
        <title>Novosphingobium aureum sp. nov., a marine bacterium isolated from sediment of a salt flat.</title>
        <authorList>
            <person name="Yoo Y."/>
            <person name="Kim J.-J."/>
        </authorList>
    </citation>
    <scope>NUCLEOTIDE SEQUENCE</scope>
    <source>
        <strain evidence="3">YJ-S2-02</strain>
    </source>
</reference>
<sequence>MTGSSAMKDQQIAPHQPDNEAQSEEPLHAPPRIQVLVTYGFLVVMAAELVTLVISRQWPHVFLVAGLMAVIALPISFQRHLVANIPVEIQIFTVAFIFATLFLGEVGDFYEKFWWWDLVLHTSSGVLLGLLGFLVLYLLNESETVSLHMRPLFLAFFAFFFSVGLGAIWEIFEFSMDQLFGMNMQKEMLGDPSGLTDTMWDLIVDTTGALIASLVGLSYMLSARREGRRDWLQRFVARYPRFFGSQTASDRS</sequence>
<comment type="caution">
    <text evidence="3">The sequence shown here is derived from an EMBL/GenBank/DDBJ whole genome shotgun (WGS) entry which is preliminary data.</text>
</comment>
<gene>
    <name evidence="3" type="ORF">I5E68_08525</name>
</gene>
<dbReference type="Pfam" id="PF09997">
    <property type="entry name" value="DUF2238"/>
    <property type="match status" value="1"/>
</dbReference>
<evidence type="ECO:0008006" key="5">
    <source>
        <dbReference type="Google" id="ProtNLM"/>
    </source>
</evidence>
<dbReference type="InterPro" id="IPR014509">
    <property type="entry name" value="YjdF-like"/>
</dbReference>
<feature type="transmembrane region" description="Helical" evidence="2">
    <location>
        <begin position="151"/>
        <end position="172"/>
    </location>
</feature>
<keyword evidence="2" id="KW-0472">Membrane</keyword>
<evidence type="ECO:0000256" key="1">
    <source>
        <dbReference type="SAM" id="MobiDB-lite"/>
    </source>
</evidence>
<feature type="transmembrane region" description="Helical" evidence="2">
    <location>
        <begin position="202"/>
        <end position="221"/>
    </location>
</feature>
<protein>
    <recommendedName>
        <fullName evidence="5">DUF2238 domain-containing protein</fullName>
    </recommendedName>
</protein>